<comment type="caution">
    <text evidence="1">The sequence shown here is derived from an EMBL/GenBank/DDBJ whole genome shotgun (WGS) entry which is preliminary data.</text>
</comment>
<dbReference type="AlphaFoldDB" id="X0VHT7"/>
<protein>
    <submittedName>
        <fullName evidence="1">Uncharacterized protein</fullName>
    </submittedName>
</protein>
<proteinExistence type="predicted"/>
<name>X0VHT7_9ZZZZ</name>
<accession>X0VHT7</accession>
<evidence type="ECO:0000313" key="1">
    <source>
        <dbReference type="EMBL" id="GAG17859.1"/>
    </source>
</evidence>
<organism evidence="1">
    <name type="scientific">marine sediment metagenome</name>
    <dbReference type="NCBI Taxonomy" id="412755"/>
    <lineage>
        <taxon>unclassified sequences</taxon>
        <taxon>metagenomes</taxon>
        <taxon>ecological metagenomes</taxon>
    </lineage>
</organism>
<sequence>MRKLKGASYQVILREVETLNGHPNRLKNWSKTAITMAEMHS</sequence>
<gene>
    <name evidence="1" type="ORF">S01H1_48888</name>
</gene>
<dbReference type="EMBL" id="BARS01031413">
    <property type="protein sequence ID" value="GAG17859.1"/>
    <property type="molecule type" value="Genomic_DNA"/>
</dbReference>
<reference evidence="1" key="1">
    <citation type="journal article" date="2014" name="Front. Microbiol.">
        <title>High frequency of phylogenetically diverse reductive dehalogenase-homologous genes in deep subseafloor sedimentary metagenomes.</title>
        <authorList>
            <person name="Kawai M."/>
            <person name="Futagami T."/>
            <person name="Toyoda A."/>
            <person name="Takaki Y."/>
            <person name="Nishi S."/>
            <person name="Hori S."/>
            <person name="Arai W."/>
            <person name="Tsubouchi T."/>
            <person name="Morono Y."/>
            <person name="Uchiyama I."/>
            <person name="Ito T."/>
            <person name="Fujiyama A."/>
            <person name="Inagaki F."/>
            <person name="Takami H."/>
        </authorList>
    </citation>
    <scope>NUCLEOTIDE SEQUENCE</scope>
    <source>
        <strain evidence="1">Expedition CK06-06</strain>
    </source>
</reference>